<evidence type="ECO:0000256" key="6">
    <source>
        <dbReference type="ARBA" id="ARBA00022692"/>
    </source>
</evidence>
<sequence>MTKRVKGLTLIELVVTLGLATILSLIALPHLQEFIAKQKVSADLLKLKSTIETARNQAISKKQSILICGTKAEVKQNLNEKLDCISDWSQVMVMKNEDAVAKEVLHFQQLEESYQLVKWSAFQRKPYLELTPYGFTNHQNGTLYLCHKTYPNLHRAVTISKTGRVTINHDSANLNTKCDSWES</sequence>
<dbReference type="InterPro" id="IPR022346">
    <property type="entry name" value="T2SS_GspH"/>
</dbReference>
<keyword evidence="3" id="KW-1003">Cell membrane</keyword>
<dbReference type="Proteomes" id="UP001324185">
    <property type="component" value="Chromosome"/>
</dbReference>
<dbReference type="InterPro" id="IPR012902">
    <property type="entry name" value="N_methyl_site"/>
</dbReference>
<keyword evidence="14" id="KW-1185">Reference proteome</keyword>
<dbReference type="PROSITE" id="PS00409">
    <property type="entry name" value="PROKAR_NTER_METHYL"/>
    <property type="match status" value="1"/>
</dbReference>
<keyword evidence="7 11" id="KW-1133">Transmembrane helix</keyword>
<evidence type="ECO:0000256" key="3">
    <source>
        <dbReference type="ARBA" id="ARBA00022475"/>
    </source>
</evidence>
<evidence type="ECO:0000256" key="4">
    <source>
        <dbReference type="ARBA" id="ARBA00022481"/>
    </source>
</evidence>
<organism evidence="13 14">
    <name type="scientific">Kangiella aquimarina</name>
    <dbReference type="NCBI Taxonomy" id="261965"/>
    <lineage>
        <taxon>Bacteria</taxon>
        <taxon>Pseudomonadati</taxon>
        <taxon>Pseudomonadota</taxon>
        <taxon>Gammaproteobacteria</taxon>
        <taxon>Kangiellales</taxon>
        <taxon>Kangiellaceae</taxon>
        <taxon>Kangiella</taxon>
    </lineage>
</organism>
<name>A0ABZ0X223_9GAMM</name>
<gene>
    <name evidence="13" type="ORF">SR900_09175</name>
</gene>
<evidence type="ECO:0000313" key="14">
    <source>
        <dbReference type="Proteomes" id="UP001324185"/>
    </source>
</evidence>
<evidence type="ECO:0000256" key="1">
    <source>
        <dbReference type="ARBA" id="ARBA00004377"/>
    </source>
</evidence>
<comment type="similarity">
    <text evidence="9">Belongs to the GSP H family.</text>
</comment>
<dbReference type="SUPFAM" id="SSF54523">
    <property type="entry name" value="Pili subunits"/>
    <property type="match status" value="1"/>
</dbReference>
<comment type="subcellular location">
    <subcellularLocation>
        <location evidence="1">Cell inner membrane</location>
        <topology evidence="1">Single-pass membrane protein</topology>
    </subcellularLocation>
</comment>
<dbReference type="InterPro" id="IPR045584">
    <property type="entry name" value="Pilin-like"/>
</dbReference>
<accession>A0ABZ0X223</accession>
<dbReference type="NCBIfam" id="TIGR02532">
    <property type="entry name" value="IV_pilin_GFxxxE"/>
    <property type="match status" value="1"/>
</dbReference>
<dbReference type="Gene3D" id="3.55.40.10">
    <property type="entry name" value="minor pseudopilin epsh domain"/>
    <property type="match status" value="1"/>
</dbReference>
<evidence type="ECO:0000256" key="5">
    <source>
        <dbReference type="ARBA" id="ARBA00022519"/>
    </source>
</evidence>
<evidence type="ECO:0000256" key="11">
    <source>
        <dbReference type="SAM" id="Phobius"/>
    </source>
</evidence>
<evidence type="ECO:0000256" key="10">
    <source>
        <dbReference type="ARBA" id="ARBA00030775"/>
    </source>
</evidence>
<protein>
    <recommendedName>
        <fullName evidence="2">Type II secretion system protein H</fullName>
    </recommendedName>
    <alternativeName>
        <fullName evidence="10">General secretion pathway protein H</fullName>
    </alternativeName>
</protein>
<proteinExistence type="inferred from homology"/>
<dbReference type="RefSeq" id="WP_018625760.1">
    <property type="nucleotide sequence ID" value="NZ_CP140158.1"/>
</dbReference>
<evidence type="ECO:0000313" key="13">
    <source>
        <dbReference type="EMBL" id="WQG84632.1"/>
    </source>
</evidence>
<feature type="domain" description="General secretion pathway GspH" evidence="12">
    <location>
        <begin position="47"/>
        <end position="163"/>
    </location>
</feature>
<feature type="transmembrane region" description="Helical" evidence="11">
    <location>
        <begin position="7"/>
        <end position="28"/>
    </location>
</feature>
<evidence type="ECO:0000256" key="8">
    <source>
        <dbReference type="ARBA" id="ARBA00023136"/>
    </source>
</evidence>
<keyword evidence="4" id="KW-0488">Methylation</keyword>
<dbReference type="Pfam" id="PF07963">
    <property type="entry name" value="N_methyl"/>
    <property type="match status" value="1"/>
</dbReference>
<dbReference type="Pfam" id="PF12019">
    <property type="entry name" value="GspH"/>
    <property type="match status" value="1"/>
</dbReference>
<reference evidence="13 14" key="1">
    <citation type="submission" date="2023-11" db="EMBL/GenBank/DDBJ databases">
        <title>MicrobeMod: A computational toolkit for identifying prokaryotic methylation and restriction-modification with nanopore sequencing.</title>
        <authorList>
            <person name="Crits-Christoph A."/>
            <person name="Kang S.C."/>
            <person name="Lee H."/>
            <person name="Ostrov N."/>
        </authorList>
    </citation>
    <scope>NUCLEOTIDE SEQUENCE [LARGE SCALE GENOMIC DNA]</scope>
    <source>
        <strain evidence="13 14">DSMZ 16071</strain>
    </source>
</reference>
<keyword evidence="5" id="KW-0997">Cell inner membrane</keyword>
<keyword evidence="8 11" id="KW-0472">Membrane</keyword>
<evidence type="ECO:0000256" key="2">
    <source>
        <dbReference type="ARBA" id="ARBA00021549"/>
    </source>
</evidence>
<dbReference type="EMBL" id="CP140158">
    <property type="protein sequence ID" value="WQG84632.1"/>
    <property type="molecule type" value="Genomic_DNA"/>
</dbReference>
<evidence type="ECO:0000256" key="9">
    <source>
        <dbReference type="ARBA" id="ARBA00025772"/>
    </source>
</evidence>
<keyword evidence="6 11" id="KW-0812">Transmembrane</keyword>
<evidence type="ECO:0000259" key="12">
    <source>
        <dbReference type="Pfam" id="PF12019"/>
    </source>
</evidence>
<evidence type="ECO:0000256" key="7">
    <source>
        <dbReference type="ARBA" id="ARBA00022989"/>
    </source>
</evidence>